<dbReference type="OrthoDB" id="3900342at2759"/>
<feature type="transmembrane region" description="Helical" evidence="6">
    <location>
        <begin position="376"/>
        <end position="395"/>
    </location>
</feature>
<dbReference type="Pfam" id="PF13520">
    <property type="entry name" value="AA_permease_2"/>
    <property type="match status" value="1"/>
</dbReference>
<proteinExistence type="inferred from homology"/>
<dbReference type="GO" id="GO:0015171">
    <property type="term" value="F:amino acid transmembrane transporter activity"/>
    <property type="evidence" value="ECO:0007669"/>
    <property type="project" value="TreeGrafter"/>
</dbReference>
<evidence type="ECO:0000256" key="1">
    <source>
        <dbReference type="ARBA" id="ARBA00004141"/>
    </source>
</evidence>
<evidence type="ECO:0000256" key="6">
    <source>
        <dbReference type="SAM" id="Phobius"/>
    </source>
</evidence>
<dbReference type="Gene3D" id="1.20.1740.10">
    <property type="entry name" value="Amino acid/polyamine transporter I"/>
    <property type="match status" value="1"/>
</dbReference>
<sequence>MENGGGGASSSSSFSGLWAYGRALAQTPARLRRRAWSVSTAYEEMSQVRARSGADMRRTLRWPDFVGLGLGGMVGAGVFVTTGRAARLCAGPAVVLSYATAGLCALLSAFCYTEFAVDMPVAGGAFSYLRVTFGEFAAFLTGANLVMDYVFSNAAVARSFTAYLGTAIGVATTERWRITVTGLPEGFNQIDFLAVGVILVISLCICYSTKESSALNMALTAVHLLFILFIIVMGFWRGDVRNFTHPADPASHAGGFLPFGATGVFDGAAMVYLSYIGYDAVSTMAEEAEEPTRDIPAGVSGSVALVTVIYCLMAASMSMLVPYDAVSSPPSSPEGPAVGQRRRRSHLLFPLLPLPQIDVESPFSSAFEGSSGGWRWVSNVIGAGASLGILTSLLVSMLSQARYLCVIGRSGVVPAWLARVNPVTSTPVNASASLGIATFPLRHDLSLPLSLTGFTGVATGAIALITDLNVLLNLVTIGTLFVFYMVANAVVYRRYVVAGTTSPWPTAALLAALTLSSLGFTMLWRFGPPGKVKVLLLCGFAVGAGVALQAFRFFVSQARKPEFWGVPLMPWTPAASIFLNVFLLGSLDGPSYARFGLFSALVVLVYLLYSVHASFDAEGIGSLGGGADAVAAAGDLSLPPAAVHCGDSKV</sequence>
<dbReference type="EMBL" id="LR746268">
    <property type="protein sequence ID" value="CAA7396996.1"/>
    <property type="molecule type" value="Genomic_DNA"/>
</dbReference>
<dbReference type="InterPro" id="IPR029485">
    <property type="entry name" value="CAT_C"/>
</dbReference>
<evidence type="ECO:0000256" key="3">
    <source>
        <dbReference type="ARBA" id="ARBA00022692"/>
    </source>
</evidence>
<accession>A0A7I8KI90</accession>
<evidence type="ECO:0000313" key="9">
    <source>
        <dbReference type="Proteomes" id="UP000663760"/>
    </source>
</evidence>
<evidence type="ECO:0000259" key="7">
    <source>
        <dbReference type="Pfam" id="PF13906"/>
    </source>
</evidence>
<feature type="transmembrane region" description="Helical" evidence="6">
    <location>
        <begin position="532"/>
        <end position="551"/>
    </location>
</feature>
<dbReference type="GO" id="GO:0005886">
    <property type="term" value="C:plasma membrane"/>
    <property type="evidence" value="ECO:0007669"/>
    <property type="project" value="TreeGrafter"/>
</dbReference>
<name>A0A7I8KI90_SPIIN</name>
<feature type="transmembrane region" description="Helical" evidence="6">
    <location>
        <begin position="95"/>
        <end position="115"/>
    </location>
</feature>
<dbReference type="PANTHER" id="PTHR43243:SF41">
    <property type="entry name" value="CATIONIC AMINO ACID TRANSPORTER 7, CHLOROPLASTIC"/>
    <property type="match status" value="1"/>
</dbReference>
<feature type="transmembrane region" description="Helical" evidence="6">
    <location>
        <begin position="190"/>
        <end position="207"/>
    </location>
</feature>
<protein>
    <recommendedName>
        <fullName evidence="7">Cationic amino acid transporter C-terminal domain-containing protein</fullName>
    </recommendedName>
</protein>
<keyword evidence="5 6" id="KW-0472">Membrane</keyword>
<reference evidence="8" key="1">
    <citation type="submission" date="2020-02" db="EMBL/GenBank/DDBJ databases">
        <authorList>
            <person name="Scholz U."/>
            <person name="Mascher M."/>
            <person name="Fiebig A."/>
        </authorList>
    </citation>
    <scope>NUCLEOTIDE SEQUENCE</scope>
</reference>
<feature type="transmembrane region" description="Helical" evidence="6">
    <location>
        <begin position="504"/>
        <end position="526"/>
    </location>
</feature>
<feature type="transmembrane region" description="Helical" evidence="6">
    <location>
        <begin position="127"/>
        <end position="147"/>
    </location>
</feature>
<keyword evidence="3 6" id="KW-0812">Transmembrane</keyword>
<feature type="transmembrane region" description="Helical" evidence="6">
    <location>
        <begin position="299"/>
        <end position="321"/>
    </location>
</feature>
<evidence type="ECO:0000256" key="4">
    <source>
        <dbReference type="ARBA" id="ARBA00022989"/>
    </source>
</evidence>
<feature type="transmembrane region" description="Helical" evidence="6">
    <location>
        <begin position="214"/>
        <end position="236"/>
    </location>
</feature>
<evidence type="ECO:0000256" key="5">
    <source>
        <dbReference type="ARBA" id="ARBA00023136"/>
    </source>
</evidence>
<dbReference type="Pfam" id="PF13906">
    <property type="entry name" value="AA_permease_C"/>
    <property type="match status" value="1"/>
</dbReference>
<evidence type="ECO:0000313" key="8">
    <source>
        <dbReference type="EMBL" id="CAA7396996.1"/>
    </source>
</evidence>
<feature type="domain" description="Cationic amino acid transporter C-terminal" evidence="7">
    <location>
        <begin position="564"/>
        <end position="614"/>
    </location>
</feature>
<feature type="transmembrane region" description="Helical" evidence="6">
    <location>
        <begin position="65"/>
        <end position="83"/>
    </location>
</feature>
<feature type="transmembrane region" description="Helical" evidence="6">
    <location>
        <begin position="471"/>
        <end position="492"/>
    </location>
</feature>
<feature type="transmembrane region" description="Helical" evidence="6">
    <location>
        <begin position="256"/>
        <end position="278"/>
    </location>
</feature>
<comment type="similarity">
    <text evidence="2">Belongs to the amino acid-polyamine-organocation (APC) superfamily. Cationic amino acid transporter (CAT) (TC 2.A.3.3) family.</text>
</comment>
<keyword evidence="4 6" id="KW-1133">Transmembrane helix</keyword>
<comment type="subcellular location">
    <subcellularLocation>
        <location evidence="1">Membrane</location>
        <topology evidence="1">Multi-pass membrane protein</topology>
    </subcellularLocation>
</comment>
<evidence type="ECO:0000256" key="2">
    <source>
        <dbReference type="ARBA" id="ARBA00008572"/>
    </source>
</evidence>
<dbReference type="PANTHER" id="PTHR43243">
    <property type="entry name" value="INNER MEMBRANE TRANSPORTER YGJI-RELATED"/>
    <property type="match status" value="1"/>
</dbReference>
<gene>
    <name evidence="8" type="ORF">SI8410_05007659</name>
</gene>
<dbReference type="AlphaFoldDB" id="A0A7I8KI90"/>
<feature type="transmembrane region" description="Helical" evidence="6">
    <location>
        <begin position="445"/>
        <end position="465"/>
    </location>
</feature>
<organism evidence="8 9">
    <name type="scientific">Spirodela intermedia</name>
    <name type="common">Intermediate duckweed</name>
    <dbReference type="NCBI Taxonomy" id="51605"/>
    <lineage>
        <taxon>Eukaryota</taxon>
        <taxon>Viridiplantae</taxon>
        <taxon>Streptophyta</taxon>
        <taxon>Embryophyta</taxon>
        <taxon>Tracheophyta</taxon>
        <taxon>Spermatophyta</taxon>
        <taxon>Magnoliopsida</taxon>
        <taxon>Liliopsida</taxon>
        <taxon>Araceae</taxon>
        <taxon>Lemnoideae</taxon>
        <taxon>Spirodela</taxon>
    </lineage>
</organism>
<dbReference type="Proteomes" id="UP000663760">
    <property type="component" value="Chromosome 5"/>
</dbReference>
<feature type="transmembrane region" description="Helical" evidence="6">
    <location>
        <begin position="591"/>
        <end position="609"/>
    </location>
</feature>
<dbReference type="InterPro" id="IPR002293">
    <property type="entry name" value="AA/rel_permease1"/>
</dbReference>
<feature type="transmembrane region" description="Helical" evidence="6">
    <location>
        <begin position="563"/>
        <end position="585"/>
    </location>
</feature>
<keyword evidence="9" id="KW-1185">Reference proteome</keyword>